<evidence type="ECO:0000313" key="2">
    <source>
        <dbReference type="Proteomes" id="UP000605148"/>
    </source>
</evidence>
<protein>
    <submittedName>
        <fullName evidence="1">Uncharacterized protein</fullName>
    </submittedName>
</protein>
<gene>
    <name evidence="1" type="ORF">GCM10011316_28590</name>
</gene>
<comment type="caution">
    <text evidence="1">The sequence shown here is derived from an EMBL/GenBank/DDBJ whole genome shotgun (WGS) entry which is preliminary data.</text>
</comment>
<evidence type="ECO:0000313" key="1">
    <source>
        <dbReference type="EMBL" id="GGB54800.1"/>
    </source>
</evidence>
<dbReference type="EMBL" id="BMFA01000008">
    <property type="protein sequence ID" value="GGB54800.1"/>
    <property type="molecule type" value="Genomic_DNA"/>
</dbReference>
<dbReference type="AlphaFoldDB" id="A0A916TNU8"/>
<name>A0A916TNU8_9HYPH</name>
<organism evidence="1 2">
    <name type="scientific">Roseibium aquae</name>
    <dbReference type="NCBI Taxonomy" id="1323746"/>
    <lineage>
        <taxon>Bacteria</taxon>
        <taxon>Pseudomonadati</taxon>
        <taxon>Pseudomonadota</taxon>
        <taxon>Alphaproteobacteria</taxon>
        <taxon>Hyphomicrobiales</taxon>
        <taxon>Stappiaceae</taxon>
        <taxon>Roseibium</taxon>
    </lineage>
</organism>
<reference evidence="1" key="2">
    <citation type="submission" date="2020-09" db="EMBL/GenBank/DDBJ databases">
        <authorList>
            <person name="Sun Q."/>
            <person name="Zhou Y."/>
        </authorList>
    </citation>
    <scope>NUCLEOTIDE SEQUENCE</scope>
    <source>
        <strain evidence="1">CGMCC 1.12426</strain>
    </source>
</reference>
<sequence length="63" mass="6854">MRPRSSVAFEVAKTVAPFDTGLLFSSRTRPNRCLVGLAVHAGKRFAARDAKRLPWAIDLAGLS</sequence>
<proteinExistence type="predicted"/>
<accession>A0A916TNU8</accession>
<dbReference type="Proteomes" id="UP000605148">
    <property type="component" value="Unassembled WGS sequence"/>
</dbReference>
<keyword evidence="2" id="KW-1185">Reference proteome</keyword>
<reference evidence="1" key="1">
    <citation type="journal article" date="2014" name="Int. J. Syst. Evol. Microbiol.">
        <title>Complete genome sequence of Corynebacterium casei LMG S-19264T (=DSM 44701T), isolated from a smear-ripened cheese.</title>
        <authorList>
            <consortium name="US DOE Joint Genome Institute (JGI-PGF)"/>
            <person name="Walter F."/>
            <person name="Albersmeier A."/>
            <person name="Kalinowski J."/>
            <person name="Ruckert C."/>
        </authorList>
    </citation>
    <scope>NUCLEOTIDE SEQUENCE</scope>
    <source>
        <strain evidence="1">CGMCC 1.12426</strain>
    </source>
</reference>